<dbReference type="EMBL" id="LCNT01000003">
    <property type="protein sequence ID" value="KKU61485.1"/>
    <property type="molecule type" value="Genomic_DNA"/>
</dbReference>
<dbReference type="InterPro" id="IPR023635">
    <property type="entry name" value="Peptide_deformylase"/>
</dbReference>
<organism evidence="3 4">
    <name type="scientific">Candidatus Beckwithbacteria bacterium GW2011_GWB1_47_15</name>
    <dbReference type="NCBI Taxonomy" id="1618371"/>
    <lineage>
        <taxon>Bacteria</taxon>
        <taxon>Candidatus Beckwithiibacteriota</taxon>
    </lineage>
</organism>
<keyword evidence="2" id="KW-0479">Metal-binding</keyword>
<accession>A0A0G1UUU5</accession>
<proteinExistence type="inferred from homology"/>
<keyword evidence="2" id="KW-0408">Iron</keyword>
<feature type="binding site" evidence="2">
    <location>
        <position position="99"/>
    </location>
    <ligand>
        <name>Fe cation</name>
        <dbReference type="ChEBI" id="CHEBI:24875"/>
    </ligand>
</feature>
<dbReference type="GO" id="GO:0046872">
    <property type="term" value="F:metal ion binding"/>
    <property type="evidence" value="ECO:0007669"/>
    <property type="project" value="UniProtKB-KW"/>
</dbReference>
<gene>
    <name evidence="2" type="primary">def</name>
    <name evidence="3" type="ORF">UX85_C0003G0144</name>
</gene>
<name>A0A0G1UUU5_9BACT</name>
<dbReference type="PATRIC" id="fig|1618371.3.peg.534"/>
<feature type="binding site" evidence="2">
    <location>
        <position position="145"/>
    </location>
    <ligand>
        <name>Fe cation</name>
        <dbReference type="ChEBI" id="CHEBI:24875"/>
    </ligand>
</feature>
<dbReference type="EC" id="3.5.1.88" evidence="2"/>
<evidence type="ECO:0000313" key="3">
    <source>
        <dbReference type="EMBL" id="KKU61485.1"/>
    </source>
</evidence>
<keyword evidence="2" id="KW-0378">Hydrolase</keyword>
<evidence type="ECO:0000256" key="1">
    <source>
        <dbReference type="ARBA" id="ARBA00010759"/>
    </source>
</evidence>
<comment type="catalytic activity">
    <reaction evidence="2">
        <text>N-terminal N-formyl-L-methionyl-[peptide] + H2O = N-terminal L-methionyl-[peptide] + formate</text>
        <dbReference type="Rhea" id="RHEA:24420"/>
        <dbReference type="Rhea" id="RHEA-COMP:10639"/>
        <dbReference type="Rhea" id="RHEA-COMP:10640"/>
        <dbReference type="ChEBI" id="CHEBI:15377"/>
        <dbReference type="ChEBI" id="CHEBI:15740"/>
        <dbReference type="ChEBI" id="CHEBI:49298"/>
        <dbReference type="ChEBI" id="CHEBI:64731"/>
        <dbReference type="EC" id="3.5.1.88"/>
    </reaction>
</comment>
<feature type="active site" evidence="2">
    <location>
        <position position="142"/>
    </location>
</feature>
<dbReference type="PRINTS" id="PR01576">
    <property type="entry name" value="PDEFORMYLASE"/>
</dbReference>
<dbReference type="Pfam" id="PF01327">
    <property type="entry name" value="Pep_deformylase"/>
    <property type="match status" value="1"/>
</dbReference>
<dbReference type="AlphaFoldDB" id="A0A0G1UUU5"/>
<dbReference type="CDD" id="cd00487">
    <property type="entry name" value="Pep_deformylase"/>
    <property type="match status" value="1"/>
</dbReference>
<dbReference type="Gene3D" id="3.90.45.10">
    <property type="entry name" value="Peptide deformylase"/>
    <property type="match status" value="1"/>
</dbReference>
<comment type="function">
    <text evidence="2">Removes the formyl group from the N-terminal Met of newly synthesized proteins. Requires at least a dipeptide for an efficient rate of reaction. N-terminal L-methionine is a prerequisite for activity but the enzyme has broad specificity at other positions.</text>
</comment>
<comment type="cofactor">
    <cofactor evidence="2">
        <name>Fe(2+)</name>
        <dbReference type="ChEBI" id="CHEBI:29033"/>
    </cofactor>
    <text evidence="2">Binds 1 Fe(2+) ion.</text>
</comment>
<comment type="caution">
    <text evidence="3">The sequence shown here is derived from an EMBL/GenBank/DDBJ whole genome shotgun (WGS) entry which is preliminary data.</text>
</comment>
<reference evidence="3 4" key="1">
    <citation type="journal article" date="2015" name="Nature">
        <title>rRNA introns, odd ribosomes, and small enigmatic genomes across a large radiation of phyla.</title>
        <authorList>
            <person name="Brown C.T."/>
            <person name="Hug L.A."/>
            <person name="Thomas B.C."/>
            <person name="Sharon I."/>
            <person name="Castelle C.J."/>
            <person name="Singh A."/>
            <person name="Wilkins M.J."/>
            <person name="Williams K.H."/>
            <person name="Banfield J.F."/>
        </authorList>
    </citation>
    <scope>NUCLEOTIDE SEQUENCE [LARGE SCALE GENOMIC DNA]</scope>
</reference>
<sequence length="183" mass="20930">MFTIVQYPHPALRKKARPVTEFTPEILEFGQELLKTLVPRRGKPLGVGLASNQVNQLYRIFVVKMPEGRYEIVVNPKIVKASSKTLSSLPQKARFLEGCLSIENYWGFIDRPIKIKVSYMNLKGLLKQKTLTPPHSSYFAHELDHLNGILFIDHLKHSGHQLYKSDTKGDFHPVSLAEHFPKI</sequence>
<protein>
    <recommendedName>
        <fullName evidence="2">Peptide deformylase</fullName>
        <shortName evidence="2">PDF</shortName>
        <ecNumber evidence="2">3.5.1.88</ecNumber>
    </recommendedName>
    <alternativeName>
        <fullName evidence="2">Polypeptide deformylase</fullName>
    </alternativeName>
</protein>
<dbReference type="GO" id="GO:0006412">
    <property type="term" value="P:translation"/>
    <property type="evidence" value="ECO:0007669"/>
    <property type="project" value="UniProtKB-UniRule"/>
</dbReference>
<dbReference type="SUPFAM" id="SSF56420">
    <property type="entry name" value="Peptide deformylase"/>
    <property type="match status" value="1"/>
</dbReference>
<dbReference type="HAMAP" id="MF_00163">
    <property type="entry name" value="Pep_deformylase"/>
    <property type="match status" value="1"/>
</dbReference>
<feature type="binding site" evidence="2">
    <location>
        <position position="141"/>
    </location>
    <ligand>
        <name>Fe cation</name>
        <dbReference type="ChEBI" id="CHEBI:24875"/>
    </ligand>
</feature>
<comment type="similarity">
    <text evidence="1 2">Belongs to the polypeptide deformylase family.</text>
</comment>
<dbReference type="Proteomes" id="UP000033860">
    <property type="component" value="Unassembled WGS sequence"/>
</dbReference>
<keyword evidence="2" id="KW-0648">Protein biosynthesis</keyword>
<dbReference type="PANTHER" id="PTHR10458:SF22">
    <property type="entry name" value="PEPTIDE DEFORMYLASE"/>
    <property type="match status" value="1"/>
</dbReference>
<dbReference type="PIRSF" id="PIRSF004749">
    <property type="entry name" value="Pep_def"/>
    <property type="match status" value="1"/>
</dbReference>
<dbReference type="GO" id="GO:0042586">
    <property type="term" value="F:peptide deformylase activity"/>
    <property type="evidence" value="ECO:0007669"/>
    <property type="project" value="UniProtKB-UniRule"/>
</dbReference>
<dbReference type="InterPro" id="IPR036821">
    <property type="entry name" value="Peptide_deformylase_sf"/>
</dbReference>
<evidence type="ECO:0000313" key="4">
    <source>
        <dbReference type="Proteomes" id="UP000033860"/>
    </source>
</evidence>
<dbReference type="PANTHER" id="PTHR10458">
    <property type="entry name" value="PEPTIDE DEFORMYLASE"/>
    <property type="match status" value="1"/>
</dbReference>
<evidence type="ECO:0000256" key="2">
    <source>
        <dbReference type="HAMAP-Rule" id="MF_00163"/>
    </source>
</evidence>